<dbReference type="Proteomes" id="UP000315017">
    <property type="component" value="Chromosome"/>
</dbReference>
<dbReference type="KEGG" id="aagg:ETAA8_17030"/>
<evidence type="ECO:0000256" key="1">
    <source>
        <dbReference type="SAM" id="SignalP"/>
    </source>
</evidence>
<dbReference type="AlphaFoldDB" id="A0A517Y8S5"/>
<accession>A0A517Y8S5</accession>
<organism evidence="2 3">
    <name type="scientific">Anatilimnocola aggregata</name>
    <dbReference type="NCBI Taxonomy" id="2528021"/>
    <lineage>
        <taxon>Bacteria</taxon>
        <taxon>Pseudomonadati</taxon>
        <taxon>Planctomycetota</taxon>
        <taxon>Planctomycetia</taxon>
        <taxon>Pirellulales</taxon>
        <taxon>Pirellulaceae</taxon>
        <taxon>Anatilimnocola</taxon>
    </lineage>
</organism>
<evidence type="ECO:0000313" key="2">
    <source>
        <dbReference type="EMBL" id="QDU26623.1"/>
    </source>
</evidence>
<sequence precursor="true">MKRFALSIFAVMALFVLAPEANAQWVRTYRPVYRRVYQPMFVAPPATRVYRAPMVVYQPSTVVYSRRRPILGGTVVNTRPAYRRSVIW</sequence>
<protein>
    <submittedName>
        <fullName evidence="2">Uncharacterized protein</fullName>
    </submittedName>
</protein>
<keyword evidence="1" id="KW-0732">Signal</keyword>
<dbReference type="RefSeq" id="WP_145087365.1">
    <property type="nucleotide sequence ID" value="NZ_CP036274.1"/>
</dbReference>
<proteinExistence type="predicted"/>
<feature type="signal peptide" evidence="1">
    <location>
        <begin position="1"/>
        <end position="23"/>
    </location>
</feature>
<evidence type="ECO:0000313" key="3">
    <source>
        <dbReference type="Proteomes" id="UP000315017"/>
    </source>
</evidence>
<dbReference type="EMBL" id="CP036274">
    <property type="protein sequence ID" value="QDU26623.1"/>
    <property type="molecule type" value="Genomic_DNA"/>
</dbReference>
<feature type="chain" id="PRO_5021945930" evidence="1">
    <location>
        <begin position="24"/>
        <end position="88"/>
    </location>
</feature>
<gene>
    <name evidence="2" type="ORF">ETAA8_17030</name>
</gene>
<reference evidence="2 3" key="1">
    <citation type="submission" date="2019-02" db="EMBL/GenBank/DDBJ databases">
        <title>Deep-cultivation of Planctomycetes and their phenomic and genomic characterization uncovers novel biology.</title>
        <authorList>
            <person name="Wiegand S."/>
            <person name="Jogler M."/>
            <person name="Boedeker C."/>
            <person name="Pinto D."/>
            <person name="Vollmers J."/>
            <person name="Rivas-Marin E."/>
            <person name="Kohn T."/>
            <person name="Peeters S.H."/>
            <person name="Heuer A."/>
            <person name="Rast P."/>
            <person name="Oberbeckmann S."/>
            <person name="Bunk B."/>
            <person name="Jeske O."/>
            <person name="Meyerdierks A."/>
            <person name="Storesund J.E."/>
            <person name="Kallscheuer N."/>
            <person name="Luecker S."/>
            <person name="Lage O.M."/>
            <person name="Pohl T."/>
            <person name="Merkel B.J."/>
            <person name="Hornburger P."/>
            <person name="Mueller R.-W."/>
            <person name="Bruemmer F."/>
            <person name="Labrenz M."/>
            <person name="Spormann A.M."/>
            <person name="Op den Camp H."/>
            <person name="Overmann J."/>
            <person name="Amann R."/>
            <person name="Jetten M.S.M."/>
            <person name="Mascher T."/>
            <person name="Medema M.H."/>
            <person name="Devos D.P."/>
            <person name="Kaster A.-K."/>
            <person name="Ovreas L."/>
            <person name="Rohde M."/>
            <person name="Galperin M.Y."/>
            <person name="Jogler C."/>
        </authorList>
    </citation>
    <scope>NUCLEOTIDE SEQUENCE [LARGE SCALE GENOMIC DNA]</scope>
    <source>
        <strain evidence="2 3">ETA_A8</strain>
    </source>
</reference>
<name>A0A517Y8S5_9BACT</name>
<keyword evidence="3" id="KW-1185">Reference proteome</keyword>
<dbReference type="OrthoDB" id="215552at2"/>